<evidence type="ECO:0000313" key="2">
    <source>
        <dbReference type="EMBL" id="MBA9054325.1"/>
    </source>
</evidence>
<name>A0A7W3NPH8_STRMR</name>
<dbReference type="RefSeq" id="WP_182775991.1">
    <property type="nucleotide sequence ID" value="NZ_BAAAHW010000012.1"/>
</dbReference>
<gene>
    <name evidence="2" type="ORF">HDA42_003503</name>
</gene>
<dbReference type="Pfam" id="PF08592">
    <property type="entry name" value="Anthrone_oxy"/>
    <property type="match status" value="1"/>
</dbReference>
<dbReference type="GeneID" id="93982058"/>
<feature type="transmembrane region" description="Helical" evidence="1">
    <location>
        <begin position="86"/>
        <end position="107"/>
    </location>
</feature>
<sequence>MNAFLVKITRYVCLLGGGVLTGGALTTFVLELALRRLGAAAYIQVRQAEHDYFPWFIGVVFVPTFIAVVVLVFLARRAGSPALRPAAAALVLLVLALVVTFVVNAPINLDQFDWNAQAPPADWAGVRDRWQIAHAVRTAFCVIALGCLGAAIIDRPLERKDAAT</sequence>
<proteinExistence type="predicted"/>
<protein>
    <submittedName>
        <fullName evidence="2">Putative membrane protein</fullName>
    </submittedName>
</protein>
<evidence type="ECO:0000313" key="3">
    <source>
        <dbReference type="Proteomes" id="UP000577386"/>
    </source>
</evidence>
<feature type="transmembrane region" description="Helical" evidence="1">
    <location>
        <begin position="53"/>
        <end position="74"/>
    </location>
</feature>
<dbReference type="AlphaFoldDB" id="A0A7W3NPH8"/>
<feature type="transmembrane region" description="Helical" evidence="1">
    <location>
        <begin position="12"/>
        <end position="33"/>
    </location>
</feature>
<feature type="transmembrane region" description="Helical" evidence="1">
    <location>
        <begin position="132"/>
        <end position="153"/>
    </location>
</feature>
<dbReference type="EMBL" id="JACJIJ010000002">
    <property type="protein sequence ID" value="MBA9054325.1"/>
    <property type="molecule type" value="Genomic_DNA"/>
</dbReference>
<keyword evidence="3" id="KW-1185">Reference proteome</keyword>
<keyword evidence="1" id="KW-1133">Transmembrane helix</keyword>
<keyword evidence="1" id="KW-0812">Transmembrane</keyword>
<organism evidence="2 3">
    <name type="scientific">Streptomyces murinus</name>
    <dbReference type="NCBI Taxonomy" id="33900"/>
    <lineage>
        <taxon>Bacteria</taxon>
        <taxon>Bacillati</taxon>
        <taxon>Actinomycetota</taxon>
        <taxon>Actinomycetes</taxon>
        <taxon>Kitasatosporales</taxon>
        <taxon>Streptomycetaceae</taxon>
        <taxon>Streptomyces</taxon>
    </lineage>
</organism>
<comment type="caution">
    <text evidence="2">The sequence shown here is derived from an EMBL/GenBank/DDBJ whole genome shotgun (WGS) entry which is preliminary data.</text>
</comment>
<reference evidence="2 3" key="1">
    <citation type="submission" date="2020-08" db="EMBL/GenBank/DDBJ databases">
        <title>Sequencing the genomes of 1000 actinobacteria strains.</title>
        <authorList>
            <person name="Klenk H.-P."/>
        </authorList>
    </citation>
    <scope>NUCLEOTIDE SEQUENCE [LARGE SCALE GENOMIC DNA]</scope>
    <source>
        <strain evidence="2 3">DSM 41827</strain>
    </source>
</reference>
<dbReference type="Proteomes" id="UP000577386">
    <property type="component" value="Unassembled WGS sequence"/>
</dbReference>
<keyword evidence="1" id="KW-0472">Membrane</keyword>
<evidence type="ECO:0000256" key="1">
    <source>
        <dbReference type="SAM" id="Phobius"/>
    </source>
</evidence>
<accession>A0A7W3NPH8</accession>
<dbReference type="InterPro" id="IPR013901">
    <property type="entry name" value="Anthrone_oxy"/>
</dbReference>